<keyword evidence="2" id="KW-0964">Secreted</keyword>
<proteinExistence type="predicted"/>
<sequence length="647" mass="71659">MLPVQIILQLYTDEASRRSLGRDNISLSGCSTALEVFNRYDHVNRSVSGWLKGWAPLKPGNANIIFEAKTVTSTSAWPGLVGLDDVYVIHRPCPGYPNCGTDTFRCAKTSVCIPTYMQCDGGNDCVDGSDEENCLCKPDYQIKLINGDGSYGSVAIFVQGLWRPVYCFSGERLCPPYNSPNHTFSKKCISHRYFCDGIPDCPGGTDELNCANCSGFEFECTNHKCIPVSKQCDGTPQCGDKSDEYGCVIVANNMSHIYHSQLSSYLPVCYNNMNRILADMLCSLSGQGTSTHYGSYTYVRGTVLTHQSNSATSLVPGYAVSIELCNSASIKCASLVPSSIKGKRIYYMYKVQLLDVHWTVNIAIVDGLGKFAISIGGECSTTIFDDSRLPKILHGRNAELGQLPWQIALYENGEHVCGGSIIHPNWVLTAAHCVDDIEEYSVRVGAVEVGSSSAQGNQGHLHAVSRTYRHPYYNDDYDNDIGLLYFSQPIAFNEYTRPICIASRITVEYVRNAGHKEECYLSGWGYTHLYVNRVSWVGGLQFQRVYLYNKDKCDQIYDNLYNAPPQNTTVCVDNQNFGSADCSGDSGGPLICRNKYGRFEVLGVISSGYESCFKDGYPHISQLAYPYADWITQITGKDFSDLTMENH</sequence>
<dbReference type="SUPFAM" id="SSF50494">
    <property type="entry name" value="Trypsin-like serine proteases"/>
    <property type="match status" value="1"/>
</dbReference>
<comment type="caution">
    <text evidence="9">Lacks conserved residue(s) required for the propagation of feature annotation.</text>
</comment>
<dbReference type="EMBL" id="JAEAOA010001600">
    <property type="protein sequence ID" value="KAK3595695.1"/>
    <property type="molecule type" value="Genomic_DNA"/>
</dbReference>
<evidence type="ECO:0000256" key="7">
    <source>
        <dbReference type="ARBA" id="ARBA00023145"/>
    </source>
</evidence>
<keyword evidence="12" id="KW-1185">Reference proteome</keyword>
<dbReference type="InterPro" id="IPR002172">
    <property type="entry name" value="LDrepeatLR_classA_rpt"/>
</dbReference>
<keyword evidence="3" id="KW-0645">Protease</keyword>
<reference evidence="11" key="1">
    <citation type="journal article" date="2021" name="Genome Biol. Evol.">
        <title>A High-Quality Reference Genome for a Parasitic Bivalve with Doubly Uniparental Inheritance (Bivalvia: Unionida).</title>
        <authorList>
            <person name="Smith C.H."/>
        </authorList>
    </citation>
    <scope>NUCLEOTIDE SEQUENCE</scope>
    <source>
        <strain evidence="11">CHS0354</strain>
    </source>
</reference>
<dbReference type="FunFam" id="2.40.10.10:FF:000146">
    <property type="entry name" value="Serine protease 53"/>
    <property type="match status" value="1"/>
</dbReference>
<keyword evidence="4" id="KW-0732">Signal</keyword>
<dbReference type="GO" id="GO:0006508">
    <property type="term" value="P:proteolysis"/>
    <property type="evidence" value="ECO:0007669"/>
    <property type="project" value="UniProtKB-KW"/>
</dbReference>
<dbReference type="InterPro" id="IPR001254">
    <property type="entry name" value="Trypsin_dom"/>
</dbReference>
<reference evidence="11" key="3">
    <citation type="submission" date="2023-05" db="EMBL/GenBank/DDBJ databases">
        <authorList>
            <person name="Smith C.H."/>
        </authorList>
    </citation>
    <scope>NUCLEOTIDE SEQUENCE</scope>
    <source>
        <strain evidence="11">CHS0354</strain>
        <tissue evidence="11">Mantle</tissue>
    </source>
</reference>
<dbReference type="SUPFAM" id="SSF57424">
    <property type="entry name" value="LDL receptor-like module"/>
    <property type="match status" value="3"/>
</dbReference>
<evidence type="ECO:0000256" key="5">
    <source>
        <dbReference type="ARBA" id="ARBA00022801"/>
    </source>
</evidence>
<dbReference type="CDD" id="cd00112">
    <property type="entry name" value="LDLa"/>
    <property type="match status" value="3"/>
</dbReference>
<dbReference type="PANTHER" id="PTHR24252">
    <property type="entry name" value="ACROSIN-RELATED"/>
    <property type="match status" value="1"/>
</dbReference>
<comment type="caution">
    <text evidence="11">The sequence shown here is derived from an EMBL/GenBank/DDBJ whole genome shotgun (WGS) entry which is preliminary data.</text>
</comment>
<organism evidence="11 12">
    <name type="scientific">Potamilus streckersoni</name>
    <dbReference type="NCBI Taxonomy" id="2493646"/>
    <lineage>
        <taxon>Eukaryota</taxon>
        <taxon>Metazoa</taxon>
        <taxon>Spiralia</taxon>
        <taxon>Lophotrochozoa</taxon>
        <taxon>Mollusca</taxon>
        <taxon>Bivalvia</taxon>
        <taxon>Autobranchia</taxon>
        <taxon>Heteroconchia</taxon>
        <taxon>Palaeoheterodonta</taxon>
        <taxon>Unionida</taxon>
        <taxon>Unionoidea</taxon>
        <taxon>Unionidae</taxon>
        <taxon>Ambleminae</taxon>
        <taxon>Lampsilini</taxon>
        <taxon>Potamilus</taxon>
    </lineage>
</organism>
<dbReference type="Gene3D" id="2.40.10.10">
    <property type="entry name" value="Trypsin-like serine proteases"/>
    <property type="match status" value="1"/>
</dbReference>
<protein>
    <recommendedName>
        <fullName evidence="10">Peptidase S1 domain-containing protein</fullName>
    </recommendedName>
</protein>
<dbReference type="InterPro" id="IPR009003">
    <property type="entry name" value="Peptidase_S1_PA"/>
</dbReference>
<dbReference type="PRINTS" id="PR00261">
    <property type="entry name" value="LDLRECEPTOR"/>
</dbReference>
<accession>A0AAE0W0D7</accession>
<keyword evidence="5" id="KW-0378">Hydrolase</keyword>
<evidence type="ECO:0000313" key="12">
    <source>
        <dbReference type="Proteomes" id="UP001195483"/>
    </source>
</evidence>
<feature type="disulfide bond" evidence="9">
    <location>
        <begin position="232"/>
        <end position="247"/>
    </location>
</feature>
<dbReference type="PROSITE" id="PS00134">
    <property type="entry name" value="TRYPSIN_HIS"/>
    <property type="match status" value="1"/>
</dbReference>
<dbReference type="InterPro" id="IPR043504">
    <property type="entry name" value="Peptidase_S1_PA_chymotrypsin"/>
</dbReference>
<comment type="subcellular location">
    <subcellularLocation>
        <location evidence="1">Secreted</location>
    </subcellularLocation>
</comment>
<keyword evidence="8 9" id="KW-1015">Disulfide bond</keyword>
<evidence type="ECO:0000256" key="4">
    <source>
        <dbReference type="ARBA" id="ARBA00022729"/>
    </source>
</evidence>
<name>A0AAE0W0D7_9BIVA</name>
<evidence type="ECO:0000259" key="10">
    <source>
        <dbReference type="PROSITE" id="PS50240"/>
    </source>
</evidence>
<dbReference type="InterPro" id="IPR023415">
    <property type="entry name" value="LDLR_class-A_CS"/>
</dbReference>
<dbReference type="GO" id="GO:0004252">
    <property type="term" value="F:serine-type endopeptidase activity"/>
    <property type="evidence" value="ECO:0007669"/>
    <property type="project" value="InterPro"/>
</dbReference>
<evidence type="ECO:0000256" key="3">
    <source>
        <dbReference type="ARBA" id="ARBA00022670"/>
    </source>
</evidence>
<dbReference type="InterPro" id="IPR036055">
    <property type="entry name" value="LDL_receptor-like_sf"/>
</dbReference>
<dbReference type="Pfam" id="PF00089">
    <property type="entry name" value="Trypsin"/>
    <property type="match status" value="1"/>
</dbReference>
<dbReference type="CDD" id="cd00190">
    <property type="entry name" value="Tryp_SPc"/>
    <property type="match status" value="1"/>
</dbReference>
<dbReference type="Pfam" id="PF00057">
    <property type="entry name" value="Ldl_recept_a"/>
    <property type="match status" value="3"/>
</dbReference>
<dbReference type="SMART" id="SM00192">
    <property type="entry name" value="LDLa"/>
    <property type="match status" value="3"/>
</dbReference>
<feature type="disulfide bond" evidence="9">
    <location>
        <begin position="220"/>
        <end position="238"/>
    </location>
</feature>
<dbReference type="AlphaFoldDB" id="A0AAE0W0D7"/>
<evidence type="ECO:0000256" key="6">
    <source>
        <dbReference type="ARBA" id="ARBA00022825"/>
    </source>
</evidence>
<reference evidence="11" key="2">
    <citation type="journal article" date="2021" name="Genome Biol. Evol.">
        <title>Developing a high-quality reference genome for a parasitic bivalve with doubly uniparental inheritance (Bivalvia: Unionida).</title>
        <authorList>
            <person name="Smith C.H."/>
        </authorList>
    </citation>
    <scope>NUCLEOTIDE SEQUENCE</scope>
    <source>
        <strain evidence="11">CHS0354</strain>
        <tissue evidence="11">Mantle</tissue>
    </source>
</reference>
<dbReference type="PROSITE" id="PS50240">
    <property type="entry name" value="TRYPSIN_DOM"/>
    <property type="match status" value="1"/>
</dbReference>
<dbReference type="PANTHER" id="PTHR24252:SF17">
    <property type="entry name" value="SUPPRESSOR OF TUMORIGENICITY 14 PROTEIN HOMOLOG-RELATED"/>
    <property type="match status" value="1"/>
</dbReference>
<feature type="disulfide bond" evidence="9">
    <location>
        <begin position="119"/>
        <end position="134"/>
    </location>
</feature>
<gene>
    <name evidence="11" type="ORF">CHS0354_026915</name>
</gene>
<dbReference type="PROSITE" id="PS01209">
    <property type="entry name" value="LDLRA_1"/>
    <property type="match status" value="1"/>
</dbReference>
<dbReference type="SMART" id="SM00020">
    <property type="entry name" value="Tryp_SPc"/>
    <property type="match status" value="1"/>
</dbReference>
<dbReference type="Gene3D" id="4.10.400.10">
    <property type="entry name" value="Low-density Lipoprotein Receptor"/>
    <property type="match status" value="3"/>
</dbReference>
<feature type="domain" description="Peptidase S1" evidence="10">
    <location>
        <begin position="392"/>
        <end position="636"/>
    </location>
</feature>
<dbReference type="GO" id="GO:0005576">
    <property type="term" value="C:extracellular region"/>
    <property type="evidence" value="ECO:0007669"/>
    <property type="project" value="UniProtKB-SubCell"/>
</dbReference>
<dbReference type="InterPro" id="IPR018114">
    <property type="entry name" value="TRYPSIN_HIS"/>
</dbReference>
<evidence type="ECO:0000313" key="11">
    <source>
        <dbReference type="EMBL" id="KAK3595695.1"/>
    </source>
</evidence>
<dbReference type="PROSITE" id="PS50068">
    <property type="entry name" value="LDLRA_2"/>
    <property type="match status" value="3"/>
</dbReference>
<keyword evidence="7" id="KW-0865">Zymogen</keyword>
<feature type="disulfide bond" evidence="9">
    <location>
        <begin position="195"/>
        <end position="210"/>
    </location>
</feature>
<keyword evidence="6" id="KW-0720">Serine protease</keyword>
<evidence type="ECO:0000256" key="2">
    <source>
        <dbReference type="ARBA" id="ARBA00022525"/>
    </source>
</evidence>
<feature type="disulfide bond" evidence="9">
    <location>
        <begin position="213"/>
        <end position="225"/>
    </location>
</feature>
<evidence type="ECO:0000256" key="8">
    <source>
        <dbReference type="ARBA" id="ARBA00023157"/>
    </source>
</evidence>
<evidence type="ECO:0000256" key="9">
    <source>
        <dbReference type="PROSITE-ProRule" id="PRU00124"/>
    </source>
</evidence>
<evidence type="ECO:0000256" key="1">
    <source>
        <dbReference type="ARBA" id="ARBA00004613"/>
    </source>
</evidence>
<dbReference type="Proteomes" id="UP001195483">
    <property type="component" value="Unassembled WGS sequence"/>
</dbReference>